<gene>
    <name evidence="3" type="primary">LOC106469466</name>
</gene>
<accession>A0ABM1BN84</accession>
<sequence length="441" mass="49652">MEFHENHGHNVQLLNGGFSARRMSGYNKGLVVCSKPLPRGQLFQVRIDKLDLKWTSSLRIGVTTQSPEKLHFPSSSLGLQKSAWIISEDFVFFGGIKVKSHYGPNLDSLHFCHFVGVMVDSENRLHLYVNGIDQGIAATDIPPVCYGLVDIYGQCEQVMIVNSNDDQNHRVEYKEKADKDTGVKEKKKKSQTIEKSVIKNCEYQNTCSRFLATLGLPGKVLPWSSYFSLQDCKYQNTCSRFLATLGLPVGYFVSEHNVCFCEACHKIRADEPYFKKGDPPREYALPFGWCRFSLRLPNKVDPYNIQDWHIAFHGTRLGAVRRILDRGELLPPDGISLGSGGKSGKADNHSQQVMLSPTVRYAGCATFAPRHEFNDSKTQKILQARVAFQVYVRPGSYTSGPQRLGAVEPIDLRFSNSELEWLTKEQNSTVLHSVLVRLEGL</sequence>
<dbReference type="PROSITE" id="PS51065">
    <property type="entry name" value="NHR"/>
    <property type="match status" value="1"/>
</dbReference>
<evidence type="ECO:0000259" key="1">
    <source>
        <dbReference type="PROSITE" id="PS51065"/>
    </source>
</evidence>
<dbReference type="InterPro" id="IPR037962">
    <property type="entry name" value="Neuralized"/>
</dbReference>
<dbReference type="InterPro" id="IPR043136">
    <property type="entry name" value="B30.2/SPRY_sf"/>
</dbReference>
<dbReference type="PANTHER" id="PTHR12429:SF14">
    <property type="entry name" value="NEURALIZED-LIKE PROTEIN 4"/>
    <property type="match status" value="1"/>
</dbReference>
<dbReference type="PANTHER" id="PTHR12429">
    <property type="entry name" value="NEURALIZED"/>
    <property type="match status" value="1"/>
</dbReference>
<dbReference type="GeneID" id="106469466"/>
<reference evidence="3" key="1">
    <citation type="submission" date="2025-08" db="UniProtKB">
        <authorList>
            <consortium name="RefSeq"/>
        </authorList>
    </citation>
    <scope>IDENTIFICATION</scope>
    <source>
        <tissue evidence="3">Muscle</tissue>
    </source>
</reference>
<dbReference type="InterPro" id="IPR006573">
    <property type="entry name" value="NHR_dom"/>
</dbReference>
<protein>
    <submittedName>
        <fullName evidence="3">Neuralized-like protein 4 isoform X1</fullName>
    </submittedName>
</protein>
<dbReference type="Proteomes" id="UP000694941">
    <property type="component" value="Unplaced"/>
</dbReference>
<keyword evidence="2" id="KW-1185">Reference proteome</keyword>
<name>A0ABM1BN84_LIMPO</name>
<dbReference type="Pfam" id="PF07177">
    <property type="entry name" value="Neuralized"/>
    <property type="match status" value="1"/>
</dbReference>
<feature type="domain" description="NHR" evidence="1">
    <location>
        <begin position="1"/>
        <end position="163"/>
    </location>
</feature>
<dbReference type="RefSeq" id="XP_013785414.2">
    <property type="nucleotide sequence ID" value="XM_013929960.2"/>
</dbReference>
<dbReference type="SMART" id="SM00588">
    <property type="entry name" value="NEUZ"/>
    <property type="match status" value="1"/>
</dbReference>
<proteinExistence type="predicted"/>
<dbReference type="CDD" id="cd12887">
    <property type="entry name" value="SPRY_NHR_like"/>
    <property type="match status" value="1"/>
</dbReference>
<evidence type="ECO:0000313" key="2">
    <source>
        <dbReference type="Proteomes" id="UP000694941"/>
    </source>
</evidence>
<evidence type="ECO:0000313" key="3">
    <source>
        <dbReference type="RefSeq" id="XP_013785414.2"/>
    </source>
</evidence>
<organism evidence="2 3">
    <name type="scientific">Limulus polyphemus</name>
    <name type="common">Atlantic horseshoe crab</name>
    <dbReference type="NCBI Taxonomy" id="6850"/>
    <lineage>
        <taxon>Eukaryota</taxon>
        <taxon>Metazoa</taxon>
        <taxon>Ecdysozoa</taxon>
        <taxon>Arthropoda</taxon>
        <taxon>Chelicerata</taxon>
        <taxon>Merostomata</taxon>
        <taxon>Xiphosura</taxon>
        <taxon>Limulidae</taxon>
        <taxon>Limulus</taxon>
    </lineage>
</organism>
<dbReference type="Gene3D" id="2.60.120.920">
    <property type="match status" value="1"/>
</dbReference>